<name>A0ABZ0K3T1_9GAMM</name>
<evidence type="ECO:0000256" key="1">
    <source>
        <dbReference type="ARBA" id="ARBA00006201"/>
    </source>
</evidence>
<dbReference type="EMBL" id="CP136522">
    <property type="protein sequence ID" value="WOT06684.1"/>
    <property type="molecule type" value="Genomic_DNA"/>
</dbReference>
<dbReference type="PANTHER" id="PTHR38769">
    <property type="entry name" value="UPF0381 PROTEIN YFCZ-RELATED"/>
    <property type="match status" value="1"/>
</dbReference>
<dbReference type="Gene3D" id="3.30.70.860">
    <property type="match status" value="1"/>
</dbReference>
<reference evidence="2 3" key="1">
    <citation type="submission" date="2023-10" db="EMBL/GenBank/DDBJ databases">
        <title>Complete genome sequence of Shewanella sp. DAU334.</title>
        <authorList>
            <person name="Lee Y.-S."/>
            <person name="Jeong H.-R."/>
            <person name="Hwang E.-J."/>
            <person name="Choi Y.-L."/>
            <person name="Kim G.-D."/>
        </authorList>
    </citation>
    <scope>NUCLEOTIDE SEQUENCE [LARGE SCALE GENOMIC DNA]</scope>
    <source>
        <strain evidence="2 3">DAU334</strain>
    </source>
</reference>
<dbReference type="RefSeq" id="WP_310470958.1">
    <property type="nucleotide sequence ID" value="NZ_CP136522.1"/>
</dbReference>
<sequence>MKNIQNAQSKLVNDTCNDCGSFIDVGAIIDEHDTVLELAFSGAEALKRATDVKDKAANRFTEVNYSLTTSGNEVKLALTFSFTAEKMIFQLENGL</sequence>
<evidence type="ECO:0000313" key="3">
    <source>
        <dbReference type="Proteomes" id="UP001529491"/>
    </source>
</evidence>
<dbReference type="InterPro" id="IPR035571">
    <property type="entry name" value="UPF0234-like_C"/>
</dbReference>
<gene>
    <name evidence="2" type="ORF">RGE70_08030</name>
</gene>
<keyword evidence="3" id="KW-1185">Reference proteome</keyword>
<evidence type="ECO:0000313" key="2">
    <source>
        <dbReference type="EMBL" id="WOT06684.1"/>
    </source>
</evidence>
<dbReference type="PANTHER" id="PTHR38769:SF1">
    <property type="entry name" value="UPF0381 PROTEIN YFCZ-RELATED"/>
    <property type="match status" value="1"/>
</dbReference>
<dbReference type="Pfam" id="PF04175">
    <property type="entry name" value="DUF406"/>
    <property type="match status" value="1"/>
</dbReference>
<organism evidence="2 3">
    <name type="scientific">Shewanella youngdeokensis</name>
    <dbReference type="NCBI Taxonomy" id="2999068"/>
    <lineage>
        <taxon>Bacteria</taxon>
        <taxon>Pseudomonadati</taxon>
        <taxon>Pseudomonadota</taxon>
        <taxon>Gammaproteobacteria</taxon>
        <taxon>Alteromonadales</taxon>
        <taxon>Shewanellaceae</taxon>
        <taxon>Shewanella</taxon>
    </lineage>
</organism>
<proteinExistence type="inferred from homology"/>
<accession>A0ABZ0K3T1</accession>
<comment type="similarity">
    <text evidence="1">Belongs to the UPF0381 family.</text>
</comment>
<dbReference type="InterPro" id="IPR005272">
    <property type="entry name" value="DUF406"/>
</dbReference>
<protein>
    <submittedName>
        <fullName evidence="2">DUF406 family protein</fullName>
    </submittedName>
</protein>
<dbReference type="Proteomes" id="UP001529491">
    <property type="component" value="Chromosome"/>
</dbReference>